<name>A0A846H5A5_9CYAN</name>
<feature type="transmembrane region" description="Helical" evidence="1">
    <location>
        <begin position="68"/>
        <end position="86"/>
    </location>
</feature>
<dbReference type="AlphaFoldDB" id="A0A846H5A5"/>
<keyword evidence="3" id="KW-1185">Reference proteome</keyword>
<reference evidence="2 3" key="1">
    <citation type="journal article" date="2015" name="Genome Announc.">
        <title>Draft Genome Sequence of Cyanobacterium Hassallia byssoidea Strain VB512170, Isolated from Monuments in India.</title>
        <authorList>
            <person name="Singh D."/>
            <person name="Chandrababunaidu M.M."/>
            <person name="Panda A."/>
            <person name="Sen D."/>
            <person name="Bhattacharyya S."/>
            <person name="Adhikary S.P."/>
            <person name="Tripathy S."/>
        </authorList>
    </citation>
    <scope>NUCLEOTIDE SEQUENCE [LARGE SCALE GENOMIC DNA]</scope>
    <source>
        <strain evidence="2 3">VB512170</strain>
    </source>
</reference>
<dbReference type="EMBL" id="JTCM02000005">
    <property type="protein sequence ID" value="NEU71761.1"/>
    <property type="molecule type" value="Genomic_DNA"/>
</dbReference>
<gene>
    <name evidence="2" type="ORF">PI95_003975</name>
</gene>
<protein>
    <submittedName>
        <fullName evidence="2">Uncharacterized protein</fullName>
    </submittedName>
</protein>
<dbReference type="RefSeq" id="WP_039744608.1">
    <property type="nucleotide sequence ID" value="NZ_JTCM02000005.1"/>
</dbReference>
<keyword evidence="1" id="KW-0472">Membrane</keyword>
<evidence type="ECO:0000256" key="1">
    <source>
        <dbReference type="SAM" id="Phobius"/>
    </source>
</evidence>
<organism evidence="2 3">
    <name type="scientific">Hassallia byssoidea VB512170</name>
    <dbReference type="NCBI Taxonomy" id="1304833"/>
    <lineage>
        <taxon>Bacteria</taxon>
        <taxon>Bacillati</taxon>
        <taxon>Cyanobacteriota</taxon>
        <taxon>Cyanophyceae</taxon>
        <taxon>Nostocales</taxon>
        <taxon>Tolypothrichaceae</taxon>
        <taxon>Hassallia</taxon>
    </lineage>
</organism>
<evidence type="ECO:0000313" key="3">
    <source>
        <dbReference type="Proteomes" id="UP000031549"/>
    </source>
</evidence>
<proteinExistence type="predicted"/>
<comment type="caution">
    <text evidence="2">The sequence shown here is derived from an EMBL/GenBank/DDBJ whole genome shotgun (WGS) entry which is preliminary data.</text>
</comment>
<evidence type="ECO:0000313" key="2">
    <source>
        <dbReference type="EMBL" id="NEU71761.1"/>
    </source>
</evidence>
<keyword evidence="1" id="KW-0812">Transmembrane</keyword>
<dbReference type="Proteomes" id="UP000031549">
    <property type="component" value="Unassembled WGS sequence"/>
</dbReference>
<feature type="transmembrane region" description="Helical" evidence="1">
    <location>
        <begin position="12"/>
        <end position="37"/>
    </location>
</feature>
<keyword evidence="1" id="KW-1133">Transmembrane helix</keyword>
<accession>A0A846H5A5</accession>
<sequence length="87" mass="9649">MKPNNNKKILDIADTVVAWFITGLLFFLGVGTLPVAASNSTGLANYSPQFYYFLLAAIICPKTPLPEYQKLLFVFVAFLFGIWTGLL</sequence>